<sequence length="221" mass="22837">MQRFVSLRGALAVGLLIPALAACGGSNEGGNQDGADGTVDGIPQQWLTATADGWEGSKGQANGVLTVDHDSDCLVLPDGATLEGQPLTPDGAGWGPEGDAGYRYQCETETDDHIATSLSLIRLDDAAAVDEYVAGFLATGDSSVQDNTTETLTARGAEVHVLVTEYITNPKAGSDYTAVFADPESSALVELEVSSLDDDERERYSTQNVADDLAGVIAAAG</sequence>
<evidence type="ECO:0000313" key="3">
    <source>
        <dbReference type="Proteomes" id="UP000564573"/>
    </source>
</evidence>
<gene>
    <name evidence="2" type="ORF">FB384_002531</name>
</gene>
<dbReference type="PROSITE" id="PS51257">
    <property type="entry name" value="PROKAR_LIPOPROTEIN"/>
    <property type="match status" value="1"/>
</dbReference>
<evidence type="ECO:0008006" key="4">
    <source>
        <dbReference type="Google" id="ProtNLM"/>
    </source>
</evidence>
<protein>
    <recommendedName>
        <fullName evidence="4">DUF3558 domain-containing protein</fullName>
    </recommendedName>
</protein>
<dbReference type="AlphaFoldDB" id="A0A839XLX0"/>
<dbReference type="EMBL" id="JACIBS010000001">
    <property type="protein sequence ID" value="MBB3663627.1"/>
    <property type="molecule type" value="Genomic_DNA"/>
</dbReference>
<organism evidence="2 3">
    <name type="scientific">Prauserella sediminis</name>
    <dbReference type="NCBI Taxonomy" id="577680"/>
    <lineage>
        <taxon>Bacteria</taxon>
        <taxon>Bacillati</taxon>
        <taxon>Actinomycetota</taxon>
        <taxon>Actinomycetes</taxon>
        <taxon>Pseudonocardiales</taxon>
        <taxon>Pseudonocardiaceae</taxon>
        <taxon>Prauserella</taxon>
        <taxon>Prauserella salsuginis group</taxon>
    </lineage>
</organism>
<accession>A0A839XLX0</accession>
<evidence type="ECO:0000256" key="1">
    <source>
        <dbReference type="SAM" id="SignalP"/>
    </source>
</evidence>
<feature type="chain" id="PRO_5033024470" description="DUF3558 domain-containing protein" evidence="1">
    <location>
        <begin position="22"/>
        <end position="221"/>
    </location>
</feature>
<reference evidence="2 3" key="1">
    <citation type="submission" date="2020-08" db="EMBL/GenBank/DDBJ databases">
        <title>Sequencing the genomes of 1000 actinobacteria strains.</title>
        <authorList>
            <person name="Klenk H.-P."/>
        </authorList>
    </citation>
    <scope>NUCLEOTIDE SEQUENCE [LARGE SCALE GENOMIC DNA]</scope>
    <source>
        <strain evidence="2 3">DSM 45267</strain>
    </source>
</reference>
<name>A0A839XLX0_9PSEU</name>
<proteinExistence type="predicted"/>
<dbReference type="Proteomes" id="UP000564573">
    <property type="component" value="Unassembled WGS sequence"/>
</dbReference>
<dbReference type="RefSeq" id="WP_183782930.1">
    <property type="nucleotide sequence ID" value="NZ_JACIBS010000001.1"/>
</dbReference>
<comment type="caution">
    <text evidence="2">The sequence shown here is derived from an EMBL/GenBank/DDBJ whole genome shotgun (WGS) entry which is preliminary data.</text>
</comment>
<evidence type="ECO:0000313" key="2">
    <source>
        <dbReference type="EMBL" id="MBB3663627.1"/>
    </source>
</evidence>
<feature type="signal peptide" evidence="1">
    <location>
        <begin position="1"/>
        <end position="21"/>
    </location>
</feature>
<keyword evidence="1" id="KW-0732">Signal</keyword>
<keyword evidence="3" id="KW-1185">Reference proteome</keyword>